<dbReference type="PANTHER" id="PTHR10587:SF133">
    <property type="entry name" value="CHITIN DEACETYLASE 1-RELATED"/>
    <property type="match status" value="1"/>
</dbReference>
<dbReference type="Proteomes" id="UP001223336">
    <property type="component" value="Unassembled WGS sequence"/>
</dbReference>
<evidence type="ECO:0000313" key="4">
    <source>
        <dbReference type="EMBL" id="MDQ5768529.1"/>
    </source>
</evidence>
<evidence type="ECO:0000256" key="2">
    <source>
        <dbReference type="ARBA" id="ARBA00022801"/>
    </source>
</evidence>
<dbReference type="InterPro" id="IPR011330">
    <property type="entry name" value="Glyco_hydro/deAcase_b/a-brl"/>
</dbReference>
<proteinExistence type="predicted"/>
<dbReference type="InterPro" id="IPR050248">
    <property type="entry name" value="Polysacc_deacetylase_ArnD"/>
</dbReference>
<dbReference type="Gene3D" id="3.20.20.370">
    <property type="entry name" value="Glycoside hydrolase/deacetylase"/>
    <property type="match status" value="1"/>
</dbReference>
<comment type="caution">
    <text evidence="4">The sequence shown here is derived from an EMBL/GenBank/DDBJ whole genome shotgun (WGS) entry which is preliminary data.</text>
</comment>
<evidence type="ECO:0000256" key="1">
    <source>
        <dbReference type="ARBA" id="ARBA00022723"/>
    </source>
</evidence>
<dbReference type="PANTHER" id="PTHR10587">
    <property type="entry name" value="GLYCOSYL TRANSFERASE-RELATED"/>
    <property type="match status" value="1"/>
</dbReference>
<dbReference type="Pfam" id="PF01522">
    <property type="entry name" value="Polysacc_deac_1"/>
    <property type="match status" value="1"/>
</dbReference>
<keyword evidence="2" id="KW-0378">Hydrolase</keyword>
<keyword evidence="1" id="KW-0479">Metal-binding</keyword>
<name>A0ABU0Y705_9GAMM</name>
<feature type="domain" description="NodB homology" evidence="3">
    <location>
        <begin position="31"/>
        <end position="145"/>
    </location>
</feature>
<keyword evidence="5" id="KW-1185">Reference proteome</keyword>
<organism evidence="4 5">
    <name type="scientific">Thiothrix subterranea</name>
    <dbReference type="NCBI Taxonomy" id="2735563"/>
    <lineage>
        <taxon>Bacteria</taxon>
        <taxon>Pseudomonadati</taxon>
        <taxon>Pseudomonadota</taxon>
        <taxon>Gammaproteobacteria</taxon>
        <taxon>Thiotrichales</taxon>
        <taxon>Thiotrichaceae</taxon>
        <taxon>Thiothrix</taxon>
    </lineage>
</organism>
<evidence type="ECO:0000259" key="3">
    <source>
        <dbReference type="Pfam" id="PF01522"/>
    </source>
</evidence>
<reference evidence="4 5" key="1">
    <citation type="submission" date="2023-08" db="EMBL/GenBank/DDBJ databases">
        <title>New molecular markers tilS and rpoB for phylogenetic and monitoring studies of the genus Thiothrix biodiversity.</title>
        <authorList>
            <person name="Ravin N.V."/>
            <person name="Smolyakov D."/>
            <person name="Markov N.D."/>
            <person name="Beletsky A.V."/>
            <person name="Mardanov A.V."/>
            <person name="Rudenko T.S."/>
            <person name="Grabovich M.Y."/>
        </authorList>
    </citation>
    <scope>NUCLEOTIDE SEQUENCE [LARGE SCALE GENOMIC DNA]</scope>
    <source>
        <strain evidence="4 5">H33</strain>
    </source>
</reference>
<dbReference type="RefSeq" id="WP_308134514.1">
    <property type="nucleotide sequence ID" value="NZ_CP133197.1"/>
</dbReference>
<protein>
    <submittedName>
        <fullName evidence="4">Polysaccharide deacetylase family protein</fullName>
    </submittedName>
</protein>
<evidence type="ECO:0000313" key="5">
    <source>
        <dbReference type="Proteomes" id="UP001223336"/>
    </source>
</evidence>
<dbReference type="EMBL" id="JAVFKN010000009">
    <property type="protein sequence ID" value="MDQ5768529.1"/>
    <property type="molecule type" value="Genomic_DNA"/>
</dbReference>
<sequence length="355" mass="38888">MWRVVSRFIYYFVFSIGLLLAPITVYSASSGVVLTFDDTSVNQWYDFFAERNDVKATFFVSHWHTLSSPQVEKLRSLQNKGNEIGCHSYDHIPIHHAPYLSEPANAPLYVAQQVLPAIANMQAAGFYPQSFAYPNGRHNEAYDDALRPYLPYLRATTSNTGQPLSTLNELYHTSSSRYGFLSGDGIDSSYQHELPEITAAMQRAKDRGEILTLYAHRILPAGETHAYGTPASKLNAVIEQAKALGLRFYTFQEAYQVGNRSGAVSSTVAPSSAAISATVEGDRVRIQWDNTPTDFIGIVPANQTDWQAGMAGATADGSAAGKLGITLANAPRGQAYVAILYRNTAKVGVSAPFNW</sequence>
<dbReference type="SUPFAM" id="SSF88713">
    <property type="entry name" value="Glycoside hydrolase/deacetylase"/>
    <property type="match status" value="1"/>
</dbReference>
<gene>
    <name evidence="4" type="ORF">RCC75_08325</name>
</gene>
<dbReference type="InterPro" id="IPR002509">
    <property type="entry name" value="NODB_dom"/>
</dbReference>
<accession>A0ABU0Y705</accession>